<organism evidence="1 2">
    <name type="scientific">Paramuricea clavata</name>
    <name type="common">Red gorgonian</name>
    <name type="synonym">Violescent sea-whip</name>
    <dbReference type="NCBI Taxonomy" id="317549"/>
    <lineage>
        <taxon>Eukaryota</taxon>
        <taxon>Metazoa</taxon>
        <taxon>Cnidaria</taxon>
        <taxon>Anthozoa</taxon>
        <taxon>Octocorallia</taxon>
        <taxon>Malacalcyonacea</taxon>
        <taxon>Plexauridae</taxon>
        <taxon>Paramuricea</taxon>
    </lineage>
</organism>
<accession>A0A6S7K0T5</accession>
<evidence type="ECO:0000313" key="1">
    <source>
        <dbReference type="EMBL" id="CAB4038916.1"/>
    </source>
</evidence>
<reference evidence="1" key="1">
    <citation type="submission" date="2020-04" db="EMBL/GenBank/DDBJ databases">
        <authorList>
            <person name="Alioto T."/>
            <person name="Alioto T."/>
            <person name="Gomez Garrido J."/>
        </authorList>
    </citation>
    <scope>NUCLEOTIDE SEQUENCE</scope>
    <source>
        <strain evidence="1">A484AB</strain>
    </source>
</reference>
<feature type="non-terminal residue" evidence="1">
    <location>
        <position position="85"/>
    </location>
</feature>
<gene>
    <name evidence="1" type="ORF">PACLA_8A015306</name>
</gene>
<proteinExistence type="predicted"/>
<protein>
    <submittedName>
        <fullName evidence="1">Uncharacterized protein</fullName>
    </submittedName>
</protein>
<dbReference type="EMBL" id="CACRXK020024745">
    <property type="protein sequence ID" value="CAB4038916.1"/>
    <property type="molecule type" value="Genomic_DNA"/>
</dbReference>
<name>A0A6S7K0T5_PARCT</name>
<evidence type="ECO:0000313" key="2">
    <source>
        <dbReference type="Proteomes" id="UP001152795"/>
    </source>
</evidence>
<dbReference type="OrthoDB" id="8068988at2759"/>
<dbReference type="Proteomes" id="UP001152795">
    <property type="component" value="Unassembled WGS sequence"/>
</dbReference>
<dbReference type="AlphaFoldDB" id="A0A6S7K0T5"/>
<sequence>MYADDTTLTSIGETVDQVILKLNETLGLVSEWCYKNGMTVHPAKSEAMHIKRGTWKWVKKSKSLGVTLDNKPKWKGHTENVKLAF</sequence>
<comment type="caution">
    <text evidence="1">The sequence shown here is derived from an EMBL/GenBank/DDBJ whole genome shotgun (WGS) entry which is preliminary data.</text>
</comment>
<keyword evidence="2" id="KW-1185">Reference proteome</keyword>